<protein>
    <submittedName>
        <fullName evidence="1">Uncharacterized protein</fullName>
    </submittedName>
</protein>
<proteinExistence type="predicted"/>
<name>A0A382W494_9ZZZZ</name>
<evidence type="ECO:0000313" key="1">
    <source>
        <dbReference type="EMBL" id="SVD53410.1"/>
    </source>
</evidence>
<organism evidence="1">
    <name type="scientific">marine metagenome</name>
    <dbReference type="NCBI Taxonomy" id="408172"/>
    <lineage>
        <taxon>unclassified sequences</taxon>
        <taxon>metagenomes</taxon>
        <taxon>ecological metagenomes</taxon>
    </lineage>
</organism>
<dbReference type="AlphaFoldDB" id="A0A382W494"/>
<reference evidence="1" key="1">
    <citation type="submission" date="2018-05" db="EMBL/GenBank/DDBJ databases">
        <authorList>
            <person name="Lanie J.A."/>
            <person name="Ng W.-L."/>
            <person name="Kazmierczak K.M."/>
            <person name="Andrzejewski T.M."/>
            <person name="Davidsen T.M."/>
            <person name="Wayne K.J."/>
            <person name="Tettelin H."/>
            <person name="Glass J.I."/>
            <person name="Rusch D."/>
            <person name="Podicherti R."/>
            <person name="Tsui H.-C.T."/>
            <person name="Winkler M.E."/>
        </authorList>
    </citation>
    <scope>NUCLEOTIDE SEQUENCE</scope>
</reference>
<dbReference type="EMBL" id="UINC01156793">
    <property type="protein sequence ID" value="SVD53410.1"/>
    <property type="molecule type" value="Genomic_DNA"/>
</dbReference>
<accession>A0A382W494</accession>
<gene>
    <name evidence="1" type="ORF">METZ01_LOCUS406264</name>
</gene>
<feature type="non-terminal residue" evidence="1">
    <location>
        <position position="38"/>
    </location>
</feature>
<sequence length="38" mass="4030">MIAITAVFFSACKPGNEGMGGGTDKPQVYAVNYPLAYF</sequence>